<accession>A0A926CY21</accession>
<dbReference type="RefSeq" id="WP_249283922.1">
    <property type="nucleotide sequence ID" value="NZ_JACRSO010000001.1"/>
</dbReference>
<gene>
    <name evidence="1" type="ORF">H8699_00020</name>
</gene>
<dbReference type="AlphaFoldDB" id="A0A926CY21"/>
<proteinExistence type="predicted"/>
<keyword evidence="2" id="KW-1185">Reference proteome</keyword>
<comment type="caution">
    <text evidence="1">The sequence shown here is derived from an EMBL/GenBank/DDBJ whole genome shotgun (WGS) entry which is preliminary data.</text>
</comment>
<evidence type="ECO:0000313" key="2">
    <source>
        <dbReference type="Proteomes" id="UP000654279"/>
    </source>
</evidence>
<dbReference type="Proteomes" id="UP000654279">
    <property type="component" value="Unassembled WGS sequence"/>
</dbReference>
<dbReference type="PANTHER" id="PTHR34547">
    <property type="entry name" value="YACP-LIKE NYN DOMAIN PROTEIN"/>
    <property type="match status" value="1"/>
</dbReference>
<dbReference type="CDD" id="cd10912">
    <property type="entry name" value="PIN_YacP-like"/>
    <property type="match status" value="1"/>
</dbReference>
<organism evidence="1 2">
    <name type="scientific">Luoshenia tenuis</name>
    <dbReference type="NCBI Taxonomy" id="2763654"/>
    <lineage>
        <taxon>Bacteria</taxon>
        <taxon>Bacillati</taxon>
        <taxon>Bacillota</taxon>
        <taxon>Clostridia</taxon>
        <taxon>Christensenellales</taxon>
        <taxon>Christensenellaceae</taxon>
        <taxon>Luoshenia</taxon>
    </lineage>
</organism>
<name>A0A926CY21_9FIRM</name>
<protein>
    <submittedName>
        <fullName evidence="1">NYN domain-containing protein</fullName>
    </submittedName>
</protein>
<evidence type="ECO:0000313" key="1">
    <source>
        <dbReference type="EMBL" id="MBC8527821.1"/>
    </source>
</evidence>
<reference evidence="1" key="1">
    <citation type="submission" date="2020-08" db="EMBL/GenBank/DDBJ databases">
        <title>Genome public.</title>
        <authorList>
            <person name="Liu C."/>
            <person name="Sun Q."/>
        </authorList>
    </citation>
    <scope>NUCLEOTIDE SEQUENCE</scope>
    <source>
        <strain evidence="1">NSJ-44</strain>
    </source>
</reference>
<sequence length="178" mass="20109">MAGRGQTIEELLFVDGYNILGAWPETPRLQGVGLDAAREVLIERIADHCGYLGHPVILVFDAHLTRDPEHSEQFGELEVVFTAPGCTADQYIERRVALLRGKAKVRVASSDALVQGTIMTYGGLRVSAREFLEEMEHCRKDNLKRQHSAQPIKAHLLDERLDPELRCRLERLRRQGRG</sequence>
<dbReference type="InterPro" id="IPR010298">
    <property type="entry name" value="YacP-like"/>
</dbReference>
<dbReference type="Pfam" id="PF05991">
    <property type="entry name" value="NYN_YacP"/>
    <property type="match status" value="1"/>
</dbReference>
<dbReference type="EMBL" id="JACRSO010000001">
    <property type="protein sequence ID" value="MBC8527821.1"/>
    <property type="molecule type" value="Genomic_DNA"/>
</dbReference>
<dbReference type="PANTHER" id="PTHR34547:SF1">
    <property type="entry name" value="YACP-LIKE NYN DOMAIN PROTEIN"/>
    <property type="match status" value="1"/>
</dbReference>